<feature type="compositionally biased region" description="Polar residues" evidence="2">
    <location>
        <begin position="164"/>
        <end position="174"/>
    </location>
</feature>
<proteinExistence type="predicted"/>
<evidence type="ECO:0000313" key="4">
    <source>
        <dbReference type="Proteomes" id="UP000835052"/>
    </source>
</evidence>
<gene>
    <name evidence="3" type="ORF">CAUJ_LOCUS80</name>
</gene>
<feature type="compositionally biased region" description="Low complexity" evidence="2">
    <location>
        <begin position="143"/>
        <end position="156"/>
    </location>
</feature>
<accession>A0A8S1GMH5</accession>
<sequence>MRVTHVLTWTCKATSQQRISLASRGRIARVPPMVGPPTNGALRLEPLRYFENVVARLPGDAEGCFTEKKSKKSDDFMGGSRSENEALPRVNYLRNPTRGQRKTLLTEKNFLPAVNSIDKNKTSNGQPAKFFNTYRKSHEKASKSPSVSLSTTSSLSRKLRNPKKLTTFSTQTQQEPDKVDENLVRELVNSSIRIALTQIELESAAREVEVLEDLLNQQRVQIQENDLWAEKILYKMKALEGMIREATEMKEMRAVVQETCQQVTTNSLANVCLLDGQPKRSIGMGTRSVGNTRRQLQLFASELENDFFPWIFRQAEILYMKRKNRGHTQLFKELSRKKGVIFPPNS</sequence>
<evidence type="ECO:0000256" key="2">
    <source>
        <dbReference type="SAM" id="MobiDB-lite"/>
    </source>
</evidence>
<organism evidence="3 4">
    <name type="scientific">Caenorhabditis auriculariae</name>
    <dbReference type="NCBI Taxonomy" id="2777116"/>
    <lineage>
        <taxon>Eukaryota</taxon>
        <taxon>Metazoa</taxon>
        <taxon>Ecdysozoa</taxon>
        <taxon>Nematoda</taxon>
        <taxon>Chromadorea</taxon>
        <taxon>Rhabditida</taxon>
        <taxon>Rhabditina</taxon>
        <taxon>Rhabditomorpha</taxon>
        <taxon>Rhabditoidea</taxon>
        <taxon>Rhabditidae</taxon>
        <taxon>Peloderinae</taxon>
        <taxon>Caenorhabditis</taxon>
    </lineage>
</organism>
<name>A0A8S1GMH5_9PELO</name>
<keyword evidence="4" id="KW-1185">Reference proteome</keyword>
<feature type="region of interest" description="Disordered" evidence="2">
    <location>
        <begin position="135"/>
        <end position="177"/>
    </location>
</feature>
<keyword evidence="1" id="KW-0175">Coiled coil</keyword>
<dbReference type="AlphaFoldDB" id="A0A8S1GMH5"/>
<evidence type="ECO:0000313" key="3">
    <source>
        <dbReference type="EMBL" id="CAD6184161.1"/>
    </source>
</evidence>
<reference evidence="3" key="1">
    <citation type="submission" date="2020-10" db="EMBL/GenBank/DDBJ databases">
        <authorList>
            <person name="Kikuchi T."/>
        </authorList>
    </citation>
    <scope>NUCLEOTIDE SEQUENCE</scope>
    <source>
        <strain evidence="3">NKZ352</strain>
    </source>
</reference>
<dbReference type="OrthoDB" id="5805446at2759"/>
<dbReference type="EMBL" id="CAJGYM010000001">
    <property type="protein sequence ID" value="CAD6184161.1"/>
    <property type="molecule type" value="Genomic_DNA"/>
</dbReference>
<protein>
    <submittedName>
        <fullName evidence="3">Uncharacterized protein</fullName>
    </submittedName>
</protein>
<feature type="coiled-coil region" evidence="1">
    <location>
        <begin position="194"/>
        <end position="221"/>
    </location>
</feature>
<comment type="caution">
    <text evidence="3">The sequence shown here is derived from an EMBL/GenBank/DDBJ whole genome shotgun (WGS) entry which is preliminary data.</text>
</comment>
<dbReference type="Proteomes" id="UP000835052">
    <property type="component" value="Unassembled WGS sequence"/>
</dbReference>
<evidence type="ECO:0000256" key="1">
    <source>
        <dbReference type="SAM" id="Coils"/>
    </source>
</evidence>